<dbReference type="OrthoDB" id="4428135at2"/>
<name>A0A0Q0YQG2_9CORY</name>
<keyword evidence="4" id="KW-0808">Transferase</keyword>
<evidence type="ECO:0000256" key="2">
    <source>
        <dbReference type="ARBA" id="ARBA00012438"/>
    </source>
</evidence>
<evidence type="ECO:0000256" key="7">
    <source>
        <dbReference type="ARBA" id="ARBA00022840"/>
    </source>
</evidence>
<keyword evidence="7" id="KW-0067">ATP-binding</keyword>
<keyword evidence="3" id="KW-0597">Phosphoprotein</keyword>
<sequence>MEKLTQRMRRVPREGWVVLCAMGWVVFSLWISDPEEINGESALWAAILTTTVALIVRYPLLGSLAFVLSFTLTIFFSHLFLPSNVFLCAVVMALVGYHGRLRLVLLTGAAVGVLGLIDRNSKTIEADFSAVLIWEGFMAVTAFAGWTLGRKVRQKIELAEQWRDEYRKRREELASTLHDSVAASLTSIVMRSEVLAMQEEEGSTLHGELSGIAEDARITMSQVRSLLSLLNAPQDRQEKPSAPTLVETVKEATTKMRDHHLRVTVVDESEDVQITNPTLEILHKVLMEGATNVIKYATPGSEVQLHLAGDGDRLHIILRNEIAGEKERRGRLSSSVLSSGLGMRMMRRSAASMGAKLFSHSDGKTWTLSIKL</sequence>
<dbReference type="PANTHER" id="PTHR24421">
    <property type="entry name" value="NITRATE/NITRITE SENSOR PROTEIN NARX-RELATED"/>
    <property type="match status" value="1"/>
</dbReference>
<dbReference type="InterPro" id="IPR011712">
    <property type="entry name" value="Sig_transdc_His_kin_sub3_dim/P"/>
</dbReference>
<feature type="domain" description="Signal transduction histidine kinase subgroup 3 dimerisation and phosphoacceptor" evidence="10">
    <location>
        <begin position="170"/>
        <end position="234"/>
    </location>
</feature>
<dbReference type="AlphaFoldDB" id="A0A0Q0YQG2"/>
<dbReference type="EC" id="2.7.13.3" evidence="2"/>
<accession>A0A0Q0YQG2</accession>
<dbReference type="STRING" id="1544416.Cocul_01510"/>
<protein>
    <recommendedName>
        <fullName evidence="2">histidine kinase</fullName>
        <ecNumber evidence="2">2.7.13.3</ecNumber>
    </recommendedName>
</protein>
<evidence type="ECO:0000256" key="5">
    <source>
        <dbReference type="ARBA" id="ARBA00022741"/>
    </source>
</evidence>
<comment type="caution">
    <text evidence="11">The sequence shown here is derived from an EMBL/GenBank/DDBJ whole genome shotgun (WGS) entry which is preliminary data.</text>
</comment>
<dbReference type="GO" id="GO:0000155">
    <property type="term" value="F:phosphorelay sensor kinase activity"/>
    <property type="evidence" value="ECO:0007669"/>
    <property type="project" value="InterPro"/>
</dbReference>
<feature type="transmembrane region" description="Helical" evidence="9">
    <location>
        <begin position="72"/>
        <end position="95"/>
    </location>
</feature>
<dbReference type="InterPro" id="IPR036890">
    <property type="entry name" value="HATPase_C_sf"/>
</dbReference>
<evidence type="ECO:0000256" key="6">
    <source>
        <dbReference type="ARBA" id="ARBA00022777"/>
    </source>
</evidence>
<dbReference type="PATRIC" id="fig|1544416.3.peg.1516"/>
<evidence type="ECO:0000256" key="9">
    <source>
        <dbReference type="SAM" id="Phobius"/>
    </source>
</evidence>
<feature type="transmembrane region" description="Helical" evidence="9">
    <location>
        <begin position="101"/>
        <end position="117"/>
    </location>
</feature>
<reference evidence="11 12" key="1">
    <citation type="submission" date="2015-10" db="EMBL/GenBank/DDBJ databases">
        <title>Corynebacteirum lowii and Corynebacterium oculi species nova, derived from human clinical disease and and emended description of Corynebacterium mastiditis.</title>
        <authorList>
            <person name="Bernard K."/>
            <person name="Pacheco A.L."/>
            <person name="Mcdougall C."/>
            <person name="Burtx T."/>
            <person name="Weibe D."/>
            <person name="Tyler S."/>
            <person name="Olson A.B."/>
            <person name="Cnockaert M."/>
            <person name="Eguchi H."/>
            <person name="Kuwahara T."/>
            <person name="Nakayama-Imaohji H."/>
            <person name="Boudewijins M."/>
            <person name="Van Hoecke F."/>
            <person name="Bernier A.-M."/>
            <person name="Vandamme P."/>
        </authorList>
    </citation>
    <scope>NUCLEOTIDE SEQUENCE [LARGE SCALE GENOMIC DNA]</scope>
    <source>
        <strain evidence="11 12">NML 130210</strain>
    </source>
</reference>
<evidence type="ECO:0000256" key="1">
    <source>
        <dbReference type="ARBA" id="ARBA00000085"/>
    </source>
</evidence>
<keyword evidence="12" id="KW-1185">Reference proteome</keyword>
<evidence type="ECO:0000256" key="8">
    <source>
        <dbReference type="ARBA" id="ARBA00023012"/>
    </source>
</evidence>
<dbReference type="Gene3D" id="1.20.5.1930">
    <property type="match status" value="1"/>
</dbReference>
<comment type="catalytic activity">
    <reaction evidence="1">
        <text>ATP + protein L-histidine = ADP + protein N-phospho-L-histidine.</text>
        <dbReference type="EC" id="2.7.13.3"/>
    </reaction>
</comment>
<evidence type="ECO:0000313" key="11">
    <source>
        <dbReference type="EMBL" id="KQB84699.1"/>
    </source>
</evidence>
<dbReference type="InterPro" id="IPR050482">
    <property type="entry name" value="Sensor_HK_TwoCompSys"/>
</dbReference>
<dbReference type="Gene3D" id="3.30.565.10">
    <property type="entry name" value="Histidine kinase-like ATPase, C-terminal domain"/>
    <property type="match status" value="1"/>
</dbReference>
<evidence type="ECO:0000259" key="10">
    <source>
        <dbReference type="Pfam" id="PF07730"/>
    </source>
</evidence>
<evidence type="ECO:0000256" key="4">
    <source>
        <dbReference type="ARBA" id="ARBA00022679"/>
    </source>
</evidence>
<dbReference type="RefSeq" id="WP_150114407.1">
    <property type="nucleotide sequence ID" value="NZ_LKST01000002.1"/>
</dbReference>
<keyword evidence="5" id="KW-0547">Nucleotide-binding</keyword>
<proteinExistence type="predicted"/>
<dbReference type="SUPFAM" id="SSF55874">
    <property type="entry name" value="ATPase domain of HSP90 chaperone/DNA topoisomerase II/histidine kinase"/>
    <property type="match status" value="1"/>
</dbReference>
<feature type="transmembrane region" description="Helical" evidence="9">
    <location>
        <begin position="43"/>
        <end position="60"/>
    </location>
</feature>
<evidence type="ECO:0000313" key="12">
    <source>
        <dbReference type="Proteomes" id="UP000050517"/>
    </source>
</evidence>
<keyword evidence="6 11" id="KW-0418">Kinase</keyword>
<dbReference type="GO" id="GO:0005524">
    <property type="term" value="F:ATP binding"/>
    <property type="evidence" value="ECO:0007669"/>
    <property type="project" value="UniProtKB-KW"/>
</dbReference>
<feature type="transmembrane region" description="Helical" evidence="9">
    <location>
        <begin position="12"/>
        <end position="31"/>
    </location>
</feature>
<keyword evidence="8" id="KW-0902">Two-component regulatory system</keyword>
<keyword evidence="9" id="KW-0472">Membrane</keyword>
<gene>
    <name evidence="11" type="ORF">Cocul_01510</name>
</gene>
<dbReference type="PANTHER" id="PTHR24421:SF10">
    <property type="entry name" value="NITRATE_NITRITE SENSOR PROTEIN NARQ"/>
    <property type="match status" value="1"/>
</dbReference>
<keyword evidence="9" id="KW-0812">Transmembrane</keyword>
<organism evidence="11 12">
    <name type="scientific">Corynebacterium oculi</name>
    <dbReference type="NCBI Taxonomy" id="1544416"/>
    <lineage>
        <taxon>Bacteria</taxon>
        <taxon>Bacillati</taxon>
        <taxon>Actinomycetota</taxon>
        <taxon>Actinomycetes</taxon>
        <taxon>Mycobacteriales</taxon>
        <taxon>Corynebacteriaceae</taxon>
        <taxon>Corynebacterium</taxon>
    </lineage>
</organism>
<keyword evidence="9" id="KW-1133">Transmembrane helix</keyword>
<dbReference type="EMBL" id="LKST01000002">
    <property type="protein sequence ID" value="KQB84699.1"/>
    <property type="molecule type" value="Genomic_DNA"/>
</dbReference>
<dbReference type="Proteomes" id="UP000050517">
    <property type="component" value="Unassembled WGS sequence"/>
</dbReference>
<dbReference type="GO" id="GO:0016020">
    <property type="term" value="C:membrane"/>
    <property type="evidence" value="ECO:0007669"/>
    <property type="project" value="InterPro"/>
</dbReference>
<dbReference type="GO" id="GO:0046983">
    <property type="term" value="F:protein dimerization activity"/>
    <property type="evidence" value="ECO:0007669"/>
    <property type="project" value="InterPro"/>
</dbReference>
<feature type="transmembrane region" description="Helical" evidence="9">
    <location>
        <begin position="129"/>
        <end position="148"/>
    </location>
</feature>
<dbReference type="Pfam" id="PF07730">
    <property type="entry name" value="HisKA_3"/>
    <property type="match status" value="1"/>
</dbReference>
<evidence type="ECO:0000256" key="3">
    <source>
        <dbReference type="ARBA" id="ARBA00022553"/>
    </source>
</evidence>